<evidence type="ECO:0000313" key="2">
    <source>
        <dbReference type="Proteomes" id="UP001161669"/>
    </source>
</evidence>
<dbReference type="EMBL" id="AP018495">
    <property type="protein sequence ID" value="BBI30261.1"/>
    <property type="molecule type" value="Genomic_DNA"/>
</dbReference>
<accession>A0A3T1CWQ9</accession>
<dbReference type="Proteomes" id="UP001161669">
    <property type="component" value="Segment"/>
</dbReference>
<sequence>MGSMMKCTTTTSKWTRRDLLVERAKALQQLAEPVDYALETDRWNQHVPNVQLHDAGRTSTTHRWDLDECASFLNIKNDP</sequence>
<name>A0A3T1CWQ9_9VIRU</name>
<proteinExistence type="predicted"/>
<organism evidence="1 2">
    <name type="scientific">Acanthamoeba castellanii medusavirus J1</name>
    <dbReference type="NCBI Taxonomy" id="3114988"/>
    <lineage>
        <taxon>Viruses</taxon>
        <taxon>Varidnaviria</taxon>
        <taxon>Bamfordvirae</taxon>
        <taxon>Nucleocytoviricota</taxon>
        <taxon>Megaviricetes</taxon>
        <taxon>Mamonoviridae</taxon>
        <taxon>Medusavirus</taxon>
        <taxon>Medusavirus medusae</taxon>
    </lineage>
</organism>
<reference evidence="2" key="1">
    <citation type="journal article" date="2019" name="J. Virol.">
        <title>Medusavirus, a novel large DNA virus discovered from hot spring water.</title>
        <authorList>
            <person name="Yoshikawa G."/>
            <person name="Blanc-Mathieu R."/>
            <person name="Song C."/>
            <person name="Kayama Y."/>
            <person name="Mochizuki T."/>
            <person name="Murata K."/>
            <person name="Ogata H."/>
            <person name="Takemura M."/>
        </authorList>
    </citation>
    <scope>NUCLEOTIDE SEQUENCE [LARGE SCALE GENOMIC DNA]</scope>
</reference>
<keyword evidence="2" id="KW-1185">Reference proteome</keyword>
<evidence type="ECO:0000313" key="1">
    <source>
        <dbReference type="EMBL" id="BBI30261.1"/>
    </source>
</evidence>
<protein>
    <submittedName>
        <fullName evidence="1">Uncharacterized protein</fullName>
    </submittedName>
</protein>
<dbReference type="KEGG" id="vg:80540613"/>